<evidence type="ECO:0000313" key="3">
    <source>
        <dbReference type="Proteomes" id="UP000765509"/>
    </source>
</evidence>
<comment type="caution">
    <text evidence="2">The sequence shown here is derived from an EMBL/GenBank/DDBJ whole genome shotgun (WGS) entry which is preliminary data.</text>
</comment>
<accession>A0A9Q3FME3</accession>
<feature type="compositionally biased region" description="Polar residues" evidence="1">
    <location>
        <begin position="44"/>
        <end position="60"/>
    </location>
</feature>
<feature type="compositionally biased region" description="Basic residues" evidence="1">
    <location>
        <begin position="24"/>
        <end position="33"/>
    </location>
</feature>
<keyword evidence="3" id="KW-1185">Reference proteome</keyword>
<evidence type="ECO:0000256" key="1">
    <source>
        <dbReference type="SAM" id="MobiDB-lite"/>
    </source>
</evidence>
<proteinExistence type="predicted"/>
<gene>
    <name evidence="2" type="ORF">O181_081204</name>
</gene>
<dbReference type="AlphaFoldDB" id="A0A9Q3FME3"/>
<feature type="region of interest" description="Disordered" evidence="1">
    <location>
        <begin position="1"/>
        <end position="79"/>
    </location>
</feature>
<name>A0A9Q3FME3_9BASI</name>
<dbReference type="EMBL" id="AVOT02046149">
    <property type="protein sequence ID" value="MBW0541489.1"/>
    <property type="molecule type" value="Genomic_DNA"/>
</dbReference>
<reference evidence="2" key="1">
    <citation type="submission" date="2021-03" db="EMBL/GenBank/DDBJ databases">
        <title>Draft genome sequence of rust myrtle Austropuccinia psidii MF-1, a brazilian biotype.</title>
        <authorList>
            <person name="Quecine M.C."/>
            <person name="Pachon D.M.R."/>
            <person name="Bonatelli M.L."/>
            <person name="Correr F.H."/>
            <person name="Franceschini L.M."/>
            <person name="Leite T.F."/>
            <person name="Margarido G.R.A."/>
            <person name="Almeida C.A."/>
            <person name="Ferrarezi J.A."/>
            <person name="Labate C.A."/>
        </authorList>
    </citation>
    <scope>NUCLEOTIDE SEQUENCE</scope>
    <source>
        <strain evidence="2">MF-1</strain>
    </source>
</reference>
<feature type="compositionally biased region" description="Polar residues" evidence="1">
    <location>
        <begin position="137"/>
        <end position="146"/>
    </location>
</feature>
<organism evidence="2 3">
    <name type="scientific">Austropuccinia psidii MF-1</name>
    <dbReference type="NCBI Taxonomy" id="1389203"/>
    <lineage>
        <taxon>Eukaryota</taxon>
        <taxon>Fungi</taxon>
        <taxon>Dikarya</taxon>
        <taxon>Basidiomycota</taxon>
        <taxon>Pucciniomycotina</taxon>
        <taxon>Pucciniomycetes</taxon>
        <taxon>Pucciniales</taxon>
        <taxon>Sphaerophragmiaceae</taxon>
        <taxon>Austropuccinia</taxon>
    </lineage>
</organism>
<sequence length="146" mass="16640">MSPVHLRNLGIPRNQPKDREGLFRTRRPGRGHLGHSSGWKDTEGNYTHSSIHLQIQQKPQTRGLEGYGSSSSAPPTPQRFFPIEHRKQEVEPIIPLGITWNNLTEDMSQRDTLQRPYGNHQRMESHQEVQTPGGEGNQDQGESSHY</sequence>
<evidence type="ECO:0000313" key="2">
    <source>
        <dbReference type="EMBL" id="MBW0541489.1"/>
    </source>
</evidence>
<dbReference type="Proteomes" id="UP000765509">
    <property type="component" value="Unassembled WGS sequence"/>
</dbReference>
<protein>
    <submittedName>
        <fullName evidence="2">Uncharacterized protein</fullName>
    </submittedName>
</protein>
<feature type="region of interest" description="Disordered" evidence="1">
    <location>
        <begin position="105"/>
        <end position="146"/>
    </location>
</feature>